<keyword evidence="11" id="KW-1185">Reference proteome</keyword>
<dbReference type="GO" id="GO:0005886">
    <property type="term" value="C:plasma membrane"/>
    <property type="evidence" value="ECO:0007669"/>
    <property type="project" value="UniProtKB-SubCell"/>
</dbReference>
<dbReference type="EMBL" id="JAINUF010000001">
    <property type="protein sequence ID" value="KAJ8381132.1"/>
    <property type="molecule type" value="Genomic_DNA"/>
</dbReference>
<feature type="region of interest" description="Disordered" evidence="8">
    <location>
        <begin position="316"/>
        <end position="372"/>
    </location>
</feature>
<feature type="region of interest" description="Disordered" evidence="8">
    <location>
        <begin position="215"/>
        <end position="235"/>
    </location>
</feature>
<dbReference type="AlphaFoldDB" id="A0A9Q1JE58"/>
<feature type="region of interest" description="Disordered" evidence="8">
    <location>
        <begin position="710"/>
        <end position="730"/>
    </location>
</feature>
<keyword evidence="5" id="KW-0472">Membrane</keyword>
<evidence type="ECO:0000256" key="1">
    <source>
        <dbReference type="ARBA" id="ARBA00004342"/>
    </source>
</evidence>
<gene>
    <name evidence="10" type="ORF">SKAU_G00019100</name>
</gene>
<organism evidence="10 11">
    <name type="scientific">Synaphobranchus kaupii</name>
    <name type="common">Kaup's arrowtooth eel</name>
    <dbReference type="NCBI Taxonomy" id="118154"/>
    <lineage>
        <taxon>Eukaryota</taxon>
        <taxon>Metazoa</taxon>
        <taxon>Chordata</taxon>
        <taxon>Craniata</taxon>
        <taxon>Vertebrata</taxon>
        <taxon>Euteleostomi</taxon>
        <taxon>Actinopterygii</taxon>
        <taxon>Neopterygii</taxon>
        <taxon>Teleostei</taxon>
        <taxon>Anguilliformes</taxon>
        <taxon>Synaphobranchidae</taxon>
        <taxon>Synaphobranchus</taxon>
    </lineage>
</organism>
<evidence type="ECO:0000256" key="8">
    <source>
        <dbReference type="SAM" id="MobiDB-lite"/>
    </source>
</evidence>
<sequence length="786" mass="88163">MEMEAPFHNAQTGNQCICCSTNDQNGFTKRQDSMEGDVMREMHHLDKALEENSCDSEFGINSSGPSSSGLTGIDTSDTEPSVLFPDIQTAHVNQDVVEGKIISCNIEDSYYKNPSSHSVMVSQDCKALASIKNEARFELRAFQEEKKPSKLFDCSSEKEPIRVKKVRDTEEMEELERERQELIHSQAVKKNPGIATKWWNPPQIKTVEEVLDPDQLESHRKYQERKQKKLESSHVQQELPTQTVSFIPVEAIKMEDLLIEQINFSTTQNQLQLKEETSHIGGLQTDVTPELCSGSLFSGGAEATHVEKSISSSLLENTNDQVHSTQERSTEVKTQSVNDHPADTTTELTRVENELKRRNDTRENGDFTSAQNVLTVLEDPELSSANSSCHNEEIDSGLDDLSLQSQDTAAQELLSNDFSMDNVSDSGASNEATNAFLENSLGDFSLPATPQATSPVSGEMGGRTTTQSESSMSPFYPGISLTEEPIEYHTRVPVQNAIQQACKTDGWESQKMSLPNPERYEEVHHEKHLGESSNVKIFIQQPSQICDKKFKFNPPQVLSPVQEKRDIAQEIPVNTPPVSNDTFLPLTMAGGQSPQAGEKHEFNYFTKYSEAAELRSTASLTRPRDTEISSGPFRLRSHKQRTLSMIEEEIRAAQEREQELKRQRQTQGLNTAPSHKERTTNIPTRLVVTAKKAPGKIHCAAFTPLSQDCPNSPTLSDVSSEGSEGGQHPKNFMQTLMEDYEFHKVKLKEKMEDNKVLEAMRITRRKSNMAVRWEAGVYTNQEEDEE</sequence>
<dbReference type="OrthoDB" id="8774991at2759"/>
<evidence type="ECO:0000256" key="7">
    <source>
        <dbReference type="SAM" id="Coils"/>
    </source>
</evidence>
<proteinExistence type="predicted"/>
<feature type="region of interest" description="Disordered" evidence="8">
    <location>
        <begin position="448"/>
        <end position="474"/>
    </location>
</feature>
<evidence type="ECO:0000256" key="6">
    <source>
        <dbReference type="ARBA" id="ARBA00023288"/>
    </source>
</evidence>
<accession>A0A9Q1JE58</accession>
<evidence type="ECO:0000256" key="5">
    <source>
        <dbReference type="ARBA" id="ARBA00023136"/>
    </source>
</evidence>
<name>A0A9Q1JE58_SYNKA</name>
<protein>
    <recommendedName>
        <fullName evidence="9">A-kinase anchor protein 2 C-terminal domain-containing protein</fullName>
    </recommendedName>
</protein>
<comment type="caution">
    <text evidence="10">The sequence shown here is derived from an EMBL/GenBank/DDBJ whole genome shotgun (WGS) entry which is preliminary data.</text>
</comment>
<dbReference type="PANTHER" id="PTHR10498">
    <property type="entry name" value="PARALEMMIN-RELATED"/>
    <property type="match status" value="1"/>
</dbReference>
<dbReference type="InterPro" id="IPR029304">
    <property type="entry name" value="AKAP2_C"/>
</dbReference>
<evidence type="ECO:0000313" key="10">
    <source>
        <dbReference type="EMBL" id="KAJ8381132.1"/>
    </source>
</evidence>
<dbReference type="Proteomes" id="UP001152622">
    <property type="component" value="Chromosome 1"/>
</dbReference>
<comment type="subcellular location">
    <subcellularLocation>
        <location evidence="1">Cell membrane</location>
        <topology evidence="1">Lipid-anchor</topology>
        <orientation evidence="1">Cytoplasmic side</orientation>
    </subcellularLocation>
</comment>
<feature type="coiled-coil region" evidence="7">
    <location>
        <begin position="636"/>
        <end position="666"/>
    </location>
</feature>
<keyword evidence="2" id="KW-1003">Cell membrane</keyword>
<evidence type="ECO:0000259" key="9">
    <source>
        <dbReference type="Pfam" id="PF15304"/>
    </source>
</evidence>
<evidence type="ECO:0000256" key="4">
    <source>
        <dbReference type="ARBA" id="ARBA00023054"/>
    </source>
</evidence>
<reference evidence="10" key="1">
    <citation type="journal article" date="2023" name="Science">
        <title>Genome structures resolve the early diversification of teleost fishes.</title>
        <authorList>
            <person name="Parey E."/>
            <person name="Louis A."/>
            <person name="Montfort J."/>
            <person name="Bouchez O."/>
            <person name="Roques C."/>
            <person name="Iampietro C."/>
            <person name="Lluch J."/>
            <person name="Castinel A."/>
            <person name="Donnadieu C."/>
            <person name="Desvignes T."/>
            <person name="Floi Bucao C."/>
            <person name="Jouanno E."/>
            <person name="Wen M."/>
            <person name="Mejri S."/>
            <person name="Dirks R."/>
            <person name="Jansen H."/>
            <person name="Henkel C."/>
            <person name="Chen W.J."/>
            <person name="Zahm M."/>
            <person name="Cabau C."/>
            <person name="Klopp C."/>
            <person name="Thompson A.W."/>
            <person name="Robinson-Rechavi M."/>
            <person name="Braasch I."/>
            <person name="Lecointre G."/>
            <person name="Bobe J."/>
            <person name="Postlethwait J.H."/>
            <person name="Berthelot C."/>
            <person name="Roest Crollius H."/>
            <person name="Guiguen Y."/>
        </authorList>
    </citation>
    <scope>NUCLEOTIDE SEQUENCE</scope>
    <source>
        <strain evidence="10">WJC10195</strain>
    </source>
</reference>
<feature type="compositionally biased region" description="Polar residues" evidence="8">
    <location>
        <begin position="710"/>
        <end position="722"/>
    </location>
</feature>
<feature type="compositionally biased region" description="Basic and acidic residues" evidence="8">
    <location>
        <begin position="216"/>
        <end position="232"/>
    </location>
</feature>
<dbReference type="PANTHER" id="PTHR10498:SF24">
    <property type="entry name" value="A-KINASE ANCHOR PROTEIN 2 ISOFORM 3 (AKAP2)"/>
    <property type="match status" value="1"/>
</dbReference>
<evidence type="ECO:0000256" key="3">
    <source>
        <dbReference type="ARBA" id="ARBA00022553"/>
    </source>
</evidence>
<keyword evidence="4 7" id="KW-0175">Coiled coil</keyword>
<keyword evidence="3" id="KW-0597">Phosphoprotein</keyword>
<dbReference type="Pfam" id="PF15304">
    <property type="entry name" value="AKAP2_C"/>
    <property type="match status" value="1"/>
</dbReference>
<feature type="compositionally biased region" description="Polar residues" evidence="8">
    <location>
        <begin position="463"/>
        <end position="473"/>
    </location>
</feature>
<keyword evidence="6" id="KW-0449">Lipoprotein</keyword>
<feature type="compositionally biased region" description="Basic and acidic residues" evidence="8">
    <location>
        <begin position="349"/>
        <end position="365"/>
    </location>
</feature>
<evidence type="ECO:0000256" key="2">
    <source>
        <dbReference type="ARBA" id="ARBA00022475"/>
    </source>
</evidence>
<feature type="domain" description="A-kinase anchor protein 2 C-terminal" evidence="9">
    <location>
        <begin position="617"/>
        <end position="779"/>
    </location>
</feature>
<feature type="compositionally biased region" description="Polar residues" evidence="8">
    <location>
        <begin position="332"/>
        <end position="348"/>
    </location>
</feature>
<evidence type="ECO:0000313" key="11">
    <source>
        <dbReference type="Proteomes" id="UP001152622"/>
    </source>
</evidence>